<accession>A0A9P0EJ73</accession>
<gene>
    <name evidence="1" type="ORF">CSOL1703_00005293</name>
</gene>
<evidence type="ECO:0000313" key="2">
    <source>
        <dbReference type="Proteomes" id="UP000775872"/>
    </source>
</evidence>
<comment type="caution">
    <text evidence="1">The sequence shown here is derived from an EMBL/GenBank/DDBJ whole genome shotgun (WGS) entry which is preliminary data.</text>
</comment>
<protein>
    <submittedName>
        <fullName evidence="1">Uncharacterized protein</fullName>
    </submittedName>
</protein>
<sequence length="77" mass="8353">MAASMVSMQAPGGKQYHLPGFGLDGSDEPVCRGKCHIAHPSRVVPFGLRLLGGTGYQRIWTLESELLQVVPYQNGKL</sequence>
<reference evidence="1" key="1">
    <citation type="submission" date="2021-10" db="EMBL/GenBank/DDBJ databases">
        <authorList>
            <person name="Piombo E."/>
        </authorList>
    </citation>
    <scope>NUCLEOTIDE SEQUENCE</scope>
</reference>
<dbReference type="EMBL" id="CABFOC020000045">
    <property type="protein sequence ID" value="CAH0053421.1"/>
    <property type="molecule type" value="Genomic_DNA"/>
</dbReference>
<keyword evidence="2" id="KW-1185">Reference proteome</keyword>
<organism evidence="1 2">
    <name type="scientific">Clonostachys solani</name>
    <dbReference type="NCBI Taxonomy" id="160281"/>
    <lineage>
        <taxon>Eukaryota</taxon>
        <taxon>Fungi</taxon>
        <taxon>Dikarya</taxon>
        <taxon>Ascomycota</taxon>
        <taxon>Pezizomycotina</taxon>
        <taxon>Sordariomycetes</taxon>
        <taxon>Hypocreomycetidae</taxon>
        <taxon>Hypocreales</taxon>
        <taxon>Bionectriaceae</taxon>
        <taxon>Clonostachys</taxon>
    </lineage>
</organism>
<dbReference type="AlphaFoldDB" id="A0A9P0EJ73"/>
<name>A0A9P0EJ73_9HYPO</name>
<evidence type="ECO:0000313" key="1">
    <source>
        <dbReference type="EMBL" id="CAH0053421.1"/>
    </source>
</evidence>
<dbReference type="Proteomes" id="UP000775872">
    <property type="component" value="Unassembled WGS sequence"/>
</dbReference>
<proteinExistence type="predicted"/>